<dbReference type="GO" id="GO:0004888">
    <property type="term" value="F:transmembrane signaling receptor activity"/>
    <property type="evidence" value="ECO:0007669"/>
    <property type="project" value="InterPro"/>
</dbReference>
<dbReference type="SMART" id="SM00283">
    <property type="entry name" value="MA"/>
    <property type="match status" value="1"/>
</dbReference>
<dbReference type="PROSITE" id="PS00550">
    <property type="entry name" value="HEMERYTHRINS"/>
    <property type="match status" value="1"/>
</dbReference>
<sequence length="645" mass="72276">MKFQHVSIQKKIMYGLGMILVICMIAFVTTILSVARLSENVTKNFKDKDLKENLTHAYLDHMIWVNKVNEIFTDSTVDHIQVQIDAHQCAFGQWYDGNKEMIAYAYPEIAPLLEGVEKPHQALHRSVMTLNNILEENAEDKFIRLQYAYENETARAIDEVTDNFDVILQKVDAVSISNQEVLKIGKQIDLTLMITTIILLLVIVGIIYWVVQTISKPIKSLLPYFLNISNGILGQKSSIKGRDEIGQLGMAFNRMNEKLNHIVDEINNSAEQIVTGSTEISAASQTLSLGAADQVQSAENISSAIEEMTASIGVAKDNADQTMSRFVQAEKEMEQMHSASIDSEEAIELIHEKINIINAIAQQTNILALNAAVEAARAGEHGKGFAVVASEVRKLAENSKKAAVEMNVLSQKTLDVTHYSRAISEKLSVSFQKCVDLVNGVGTALRELNSGARLINDATTQMNIITQRTSASSEELAASSEEFTSQAEALKETISFFSNGQADGQGDVIREELIAWGPQFYIGLKTIDEQHKVLVDLINLTYSYFGKGSSKAKYKKVFKELLDYTVYHFGVEEKYFEAFGYEYSDAHKANHEEFIEKIRNFKNEFEAGDATVSFEIIEYLKNWLLEHILEKDKKYVAFLKKNGVQ</sequence>
<dbReference type="InterPro" id="IPR003660">
    <property type="entry name" value="HAMP_dom"/>
</dbReference>
<keyword evidence="3" id="KW-0479">Metal-binding</keyword>
<dbReference type="PROSITE" id="PS50885">
    <property type="entry name" value="HAMP"/>
    <property type="match status" value="1"/>
</dbReference>
<evidence type="ECO:0000256" key="5">
    <source>
        <dbReference type="ARBA" id="ARBA00029447"/>
    </source>
</evidence>
<keyword evidence="10" id="KW-0675">Receptor</keyword>
<dbReference type="GO" id="GO:0046872">
    <property type="term" value="F:metal ion binding"/>
    <property type="evidence" value="ECO:0007669"/>
    <property type="project" value="UniProtKB-KW"/>
</dbReference>
<dbReference type="Gene3D" id="1.10.287.950">
    <property type="entry name" value="Methyl-accepting chemotaxis protein"/>
    <property type="match status" value="1"/>
</dbReference>
<dbReference type="NCBIfam" id="TIGR02481">
    <property type="entry name" value="hemeryth_dom"/>
    <property type="match status" value="1"/>
</dbReference>
<dbReference type="InterPro" id="IPR035938">
    <property type="entry name" value="Hemerythrin-like_sf"/>
</dbReference>
<dbReference type="CDD" id="cd06225">
    <property type="entry name" value="HAMP"/>
    <property type="match status" value="1"/>
</dbReference>
<gene>
    <name evidence="10" type="ORF">JCM21142_72919</name>
</gene>
<dbReference type="PANTHER" id="PTHR43531:SF11">
    <property type="entry name" value="METHYL-ACCEPTING CHEMOTAXIS PROTEIN 3"/>
    <property type="match status" value="1"/>
</dbReference>
<dbReference type="SUPFAM" id="SSF47188">
    <property type="entry name" value="Hemerythrin-like"/>
    <property type="match status" value="1"/>
</dbReference>
<evidence type="ECO:0000256" key="4">
    <source>
        <dbReference type="ARBA" id="ARBA00023004"/>
    </source>
</evidence>
<evidence type="ECO:0000313" key="11">
    <source>
        <dbReference type="Proteomes" id="UP000019402"/>
    </source>
</evidence>
<dbReference type="InterPro" id="IPR051310">
    <property type="entry name" value="MCP_chemotaxis"/>
</dbReference>
<evidence type="ECO:0000259" key="8">
    <source>
        <dbReference type="PROSITE" id="PS50111"/>
    </source>
</evidence>
<reference evidence="10 11" key="1">
    <citation type="journal article" date="2014" name="Genome Announc.">
        <title>Draft Genome Sequence of Cytophaga fermentans JCM 21142T, a Facultative Anaerobe Isolated from Marine Mud.</title>
        <authorList>
            <person name="Starns D."/>
            <person name="Oshima K."/>
            <person name="Suda W."/>
            <person name="Iino T."/>
            <person name="Yuki M."/>
            <person name="Inoue J."/>
            <person name="Kitamura K."/>
            <person name="Iida T."/>
            <person name="Darby A."/>
            <person name="Hattori M."/>
            <person name="Ohkuma M."/>
        </authorList>
    </citation>
    <scope>NUCLEOTIDE SEQUENCE [LARGE SCALE GENOMIC DNA]</scope>
    <source>
        <strain evidence="10 11">JCM 21142</strain>
    </source>
</reference>
<proteinExistence type="inferred from homology"/>
<dbReference type="EMBL" id="BAMD01000040">
    <property type="protein sequence ID" value="GAF04222.1"/>
    <property type="molecule type" value="Genomic_DNA"/>
</dbReference>
<dbReference type="PRINTS" id="PR00260">
    <property type="entry name" value="CHEMTRNSDUCR"/>
</dbReference>
<comment type="caution">
    <text evidence="10">The sequence shown here is derived from an EMBL/GenBank/DDBJ whole genome shotgun (WGS) entry which is preliminary data.</text>
</comment>
<dbReference type="Pfam" id="PF01814">
    <property type="entry name" value="Hemerythrin"/>
    <property type="match status" value="1"/>
</dbReference>
<keyword evidence="7" id="KW-0812">Transmembrane</keyword>
<dbReference type="eggNOG" id="COG0840">
    <property type="taxonomic scope" value="Bacteria"/>
</dbReference>
<comment type="similarity">
    <text evidence="1">Belongs to the hemerythrin family.</text>
</comment>
<dbReference type="Proteomes" id="UP000019402">
    <property type="component" value="Unassembled WGS sequence"/>
</dbReference>
<feature type="domain" description="Methyl-accepting transducer" evidence="8">
    <location>
        <begin position="269"/>
        <end position="484"/>
    </location>
</feature>
<dbReference type="InterPro" id="IPR004089">
    <property type="entry name" value="MCPsignal_dom"/>
</dbReference>
<dbReference type="RefSeq" id="WP_044213570.1">
    <property type="nucleotide sequence ID" value="NZ_BAMD01000040.1"/>
</dbReference>
<dbReference type="Gene3D" id="1.20.120.50">
    <property type="entry name" value="Hemerythrin-like"/>
    <property type="match status" value="1"/>
</dbReference>
<accession>W7Y7J0</accession>
<dbReference type="GO" id="GO:0005886">
    <property type="term" value="C:plasma membrane"/>
    <property type="evidence" value="ECO:0007669"/>
    <property type="project" value="TreeGrafter"/>
</dbReference>
<feature type="domain" description="HAMP" evidence="9">
    <location>
        <begin position="212"/>
        <end position="264"/>
    </location>
</feature>
<evidence type="ECO:0000313" key="10">
    <source>
        <dbReference type="EMBL" id="GAF04222.1"/>
    </source>
</evidence>
<dbReference type="NCBIfam" id="NF033749">
    <property type="entry name" value="bact_hemeryth"/>
    <property type="match status" value="1"/>
</dbReference>
<dbReference type="Pfam" id="PF13682">
    <property type="entry name" value="CZB"/>
    <property type="match status" value="1"/>
</dbReference>
<comment type="similarity">
    <text evidence="5">Belongs to the methyl-accepting chemotaxis (MCP) protein family.</text>
</comment>
<keyword evidence="7" id="KW-0472">Membrane</keyword>
<dbReference type="InterPro" id="IPR012312">
    <property type="entry name" value="Hemerythrin-like"/>
</dbReference>
<dbReference type="Pfam" id="PF00015">
    <property type="entry name" value="MCPsignal"/>
    <property type="match status" value="1"/>
</dbReference>
<dbReference type="InterPro" id="IPR012827">
    <property type="entry name" value="Hemerythrin_metal-bd"/>
</dbReference>
<dbReference type="SUPFAM" id="SSF58104">
    <property type="entry name" value="Methyl-accepting chemotaxis protein (MCP) signaling domain"/>
    <property type="match status" value="1"/>
</dbReference>
<keyword evidence="6" id="KW-0807">Transducer</keyword>
<dbReference type="InterPro" id="IPR016131">
    <property type="entry name" value="Haemerythrin_Fe_BS"/>
</dbReference>
<dbReference type="STRING" id="869213.GCA_000517085_03078"/>
<dbReference type="Gene3D" id="1.20.120.30">
    <property type="entry name" value="Aspartate receptor, ligand-binding domain"/>
    <property type="match status" value="1"/>
</dbReference>
<protein>
    <submittedName>
        <fullName evidence="10">Dipeptide chemoreceptor protein</fullName>
    </submittedName>
</protein>
<evidence type="ECO:0000256" key="7">
    <source>
        <dbReference type="SAM" id="Phobius"/>
    </source>
</evidence>
<dbReference type="GO" id="GO:0007165">
    <property type="term" value="P:signal transduction"/>
    <property type="evidence" value="ECO:0007669"/>
    <property type="project" value="UniProtKB-KW"/>
</dbReference>
<dbReference type="PROSITE" id="PS50111">
    <property type="entry name" value="CHEMOTAXIS_TRANSDUC_2"/>
    <property type="match status" value="1"/>
</dbReference>
<dbReference type="InterPro" id="IPR004090">
    <property type="entry name" value="Chemotax_Me-accpt_rcpt"/>
</dbReference>
<name>W7Y7J0_9BACT</name>
<evidence type="ECO:0000259" key="9">
    <source>
        <dbReference type="PROSITE" id="PS50885"/>
    </source>
</evidence>
<dbReference type="PANTHER" id="PTHR43531">
    <property type="entry name" value="PROTEIN ICFG"/>
    <property type="match status" value="1"/>
</dbReference>
<keyword evidence="11" id="KW-1185">Reference proteome</keyword>
<keyword evidence="2" id="KW-0145">Chemotaxis</keyword>
<evidence type="ECO:0000256" key="2">
    <source>
        <dbReference type="ARBA" id="ARBA00022500"/>
    </source>
</evidence>
<evidence type="ECO:0000256" key="3">
    <source>
        <dbReference type="ARBA" id="ARBA00022723"/>
    </source>
</evidence>
<evidence type="ECO:0000256" key="6">
    <source>
        <dbReference type="PROSITE-ProRule" id="PRU00284"/>
    </source>
</evidence>
<organism evidence="10 11">
    <name type="scientific">Saccharicrinis fermentans DSM 9555 = JCM 21142</name>
    <dbReference type="NCBI Taxonomy" id="869213"/>
    <lineage>
        <taxon>Bacteria</taxon>
        <taxon>Pseudomonadati</taxon>
        <taxon>Bacteroidota</taxon>
        <taxon>Bacteroidia</taxon>
        <taxon>Marinilabiliales</taxon>
        <taxon>Marinilabiliaceae</taxon>
        <taxon>Saccharicrinis</taxon>
    </lineage>
</organism>
<dbReference type="Pfam" id="PF00672">
    <property type="entry name" value="HAMP"/>
    <property type="match status" value="1"/>
</dbReference>
<dbReference type="CDD" id="cd12107">
    <property type="entry name" value="Hemerythrin"/>
    <property type="match status" value="1"/>
</dbReference>
<dbReference type="AlphaFoldDB" id="W7Y7J0"/>
<feature type="transmembrane region" description="Helical" evidence="7">
    <location>
        <begin position="12"/>
        <end position="35"/>
    </location>
</feature>
<dbReference type="SMART" id="SM00304">
    <property type="entry name" value="HAMP"/>
    <property type="match status" value="1"/>
</dbReference>
<keyword evidence="4" id="KW-0408">Iron</keyword>
<dbReference type="eggNOG" id="COG2703">
    <property type="taxonomic scope" value="Bacteria"/>
</dbReference>
<keyword evidence="7" id="KW-1133">Transmembrane helix</keyword>
<feature type="transmembrane region" description="Helical" evidence="7">
    <location>
        <begin position="190"/>
        <end position="211"/>
    </location>
</feature>
<dbReference type="GO" id="GO:0006935">
    <property type="term" value="P:chemotaxis"/>
    <property type="evidence" value="ECO:0007669"/>
    <property type="project" value="UniProtKB-KW"/>
</dbReference>
<dbReference type="OrthoDB" id="9797092at2"/>
<dbReference type="InterPro" id="IPR025991">
    <property type="entry name" value="Chemoreceptor_zinc-bind_dom"/>
</dbReference>
<evidence type="ECO:0000256" key="1">
    <source>
        <dbReference type="ARBA" id="ARBA00010587"/>
    </source>
</evidence>